<evidence type="ECO:0000259" key="2">
    <source>
        <dbReference type="PROSITE" id="PS50995"/>
    </source>
</evidence>
<evidence type="ECO:0000313" key="4">
    <source>
        <dbReference type="Proteomes" id="UP001429357"/>
    </source>
</evidence>
<feature type="domain" description="HTH marR-type" evidence="2">
    <location>
        <begin position="6"/>
        <end position="135"/>
    </location>
</feature>
<dbReference type="SMART" id="SM00347">
    <property type="entry name" value="HTH_MARR"/>
    <property type="match status" value="1"/>
</dbReference>
<keyword evidence="4" id="KW-1185">Reference proteome</keyword>
<reference evidence="4" key="1">
    <citation type="submission" date="2016-06" db="EMBL/GenBank/DDBJ databases">
        <title>Four novel species of enterococci isolated from chicken manure.</title>
        <authorList>
            <person name="Van Tyne D."/>
        </authorList>
    </citation>
    <scope>NUCLEOTIDE SEQUENCE [LARGE SCALE GENOMIC DNA]</scope>
    <source>
        <strain evidence="4">JM9A</strain>
    </source>
</reference>
<organism evidence="3 4">
    <name type="scientific">Enterococcus diestrammenae</name>
    <dbReference type="NCBI Taxonomy" id="1155073"/>
    <lineage>
        <taxon>Bacteria</taxon>
        <taxon>Bacillati</taxon>
        <taxon>Bacillota</taxon>
        <taxon>Bacilli</taxon>
        <taxon>Lactobacillales</taxon>
        <taxon>Enterococcaceae</taxon>
        <taxon>Enterococcus</taxon>
    </lineage>
</organism>
<dbReference type="RefSeq" id="WP_161869349.1">
    <property type="nucleotide sequence ID" value="NZ_JBMRGR010000003.1"/>
</dbReference>
<sequence>MNLRETSQLFYQLKLANQEMTSKFEKETGFSLTRYELLQFLKENGSCLQSALQEVLKIDSAAVTRHLKVLEEKNYVLRKRNPDNHREVFVQLTGTASSALSRCEGTHRDAPSLIQLNLSEEEAKMLLGLLKKIQQ</sequence>
<dbReference type="SUPFAM" id="SSF46785">
    <property type="entry name" value="Winged helix' DNA-binding domain"/>
    <property type="match status" value="1"/>
</dbReference>
<evidence type="ECO:0000256" key="1">
    <source>
        <dbReference type="ARBA" id="ARBA00023125"/>
    </source>
</evidence>
<gene>
    <name evidence="3" type="ORF">BAU18_000916</name>
</gene>
<dbReference type="CDD" id="cd00090">
    <property type="entry name" value="HTH_ARSR"/>
    <property type="match status" value="1"/>
</dbReference>
<dbReference type="Gene3D" id="1.10.10.10">
    <property type="entry name" value="Winged helix-like DNA-binding domain superfamily/Winged helix DNA-binding domain"/>
    <property type="match status" value="1"/>
</dbReference>
<dbReference type="Proteomes" id="UP001429357">
    <property type="component" value="Unassembled WGS sequence"/>
</dbReference>
<protein>
    <recommendedName>
        <fullName evidence="2">HTH marR-type domain-containing protein</fullName>
    </recommendedName>
</protein>
<accession>A0ABV0F2N7</accession>
<dbReference type="InterPro" id="IPR036390">
    <property type="entry name" value="WH_DNA-bd_sf"/>
</dbReference>
<dbReference type="InterPro" id="IPR039422">
    <property type="entry name" value="MarR/SlyA-like"/>
</dbReference>
<keyword evidence="1" id="KW-0238">DNA-binding</keyword>
<dbReference type="EMBL" id="MAEI02000001">
    <property type="protein sequence ID" value="MEO1781337.1"/>
    <property type="molecule type" value="Genomic_DNA"/>
</dbReference>
<name>A0ABV0F2N7_9ENTE</name>
<dbReference type="InterPro" id="IPR011991">
    <property type="entry name" value="ArsR-like_HTH"/>
</dbReference>
<evidence type="ECO:0000313" key="3">
    <source>
        <dbReference type="EMBL" id="MEO1781337.1"/>
    </source>
</evidence>
<reference evidence="3 4" key="2">
    <citation type="submission" date="2024-02" db="EMBL/GenBank/DDBJ databases">
        <title>The Genome Sequence of Enterococcus diestrammenae JM9A.</title>
        <authorList>
            <person name="Earl A."/>
            <person name="Manson A."/>
            <person name="Gilmore M."/>
            <person name="Sanders J."/>
            <person name="Shea T."/>
            <person name="Howe W."/>
            <person name="Livny J."/>
            <person name="Cuomo C."/>
            <person name="Neafsey D."/>
            <person name="Birren B."/>
        </authorList>
    </citation>
    <scope>NUCLEOTIDE SEQUENCE [LARGE SCALE GENOMIC DNA]</scope>
    <source>
        <strain evidence="3 4">JM9A</strain>
    </source>
</reference>
<dbReference type="PANTHER" id="PTHR33164:SF97">
    <property type="entry name" value="TRANSCRIPTIONAL REGULATOR, MARR FAMILY"/>
    <property type="match status" value="1"/>
</dbReference>
<comment type="caution">
    <text evidence="3">The sequence shown here is derived from an EMBL/GenBank/DDBJ whole genome shotgun (WGS) entry which is preliminary data.</text>
</comment>
<dbReference type="PANTHER" id="PTHR33164">
    <property type="entry name" value="TRANSCRIPTIONAL REGULATOR, MARR FAMILY"/>
    <property type="match status" value="1"/>
</dbReference>
<dbReference type="PRINTS" id="PR00598">
    <property type="entry name" value="HTHMARR"/>
</dbReference>
<dbReference type="PROSITE" id="PS50995">
    <property type="entry name" value="HTH_MARR_2"/>
    <property type="match status" value="1"/>
</dbReference>
<dbReference type="Pfam" id="PF01047">
    <property type="entry name" value="MarR"/>
    <property type="match status" value="1"/>
</dbReference>
<proteinExistence type="predicted"/>
<dbReference type="InterPro" id="IPR000835">
    <property type="entry name" value="HTH_MarR-typ"/>
</dbReference>
<dbReference type="InterPro" id="IPR036388">
    <property type="entry name" value="WH-like_DNA-bd_sf"/>
</dbReference>